<dbReference type="OrthoDB" id="8006889at2759"/>
<feature type="compositionally biased region" description="Polar residues" evidence="1">
    <location>
        <begin position="979"/>
        <end position="989"/>
    </location>
</feature>
<dbReference type="Pfam" id="PF03732">
    <property type="entry name" value="Retrotrans_gag"/>
    <property type="match status" value="1"/>
</dbReference>
<feature type="compositionally biased region" description="Low complexity" evidence="1">
    <location>
        <begin position="1152"/>
        <end position="1181"/>
    </location>
</feature>
<feature type="region of interest" description="Disordered" evidence="1">
    <location>
        <begin position="642"/>
        <end position="675"/>
    </location>
</feature>
<protein>
    <recommendedName>
        <fullName evidence="6">Retrotransposon gag domain-containing protein</fullName>
    </recommendedName>
</protein>
<dbReference type="EMBL" id="NMUH01000198">
    <property type="protein sequence ID" value="MQL74262.1"/>
    <property type="molecule type" value="Genomic_DNA"/>
</dbReference>
<dbReference type="InterPro" id="IPR005162">
    <property type="entry name" value="Retrotrans_gag_dom"/>
</dbReference>
<dbReference type="InterPro" id="IPR019557">
    <property type="entry name" value="AminoTfrase-like_pln_mobile"/>
</dbReference>
<comment type="caution">
    <text evidence="4">The sequence shown here is derived from an EMBL/GenBank/DDBJ whole genome shotgun (WGS) entry which is preliminary data.</text>
</comment>
<reference evidence="4" key="1">
    <citation type="submission" date="2017-07" db="EMBL/GenBank/DDBJ databases">
        <title>Taro Niue Genome Assembly and Annotation.</title>
        <authorList>
            <person name="Atibalentja N."/>
            <person name="Keating K."/>
            <person name="Fields C.J."/>
        </authorList>
    </citation>
    <scope>NUCLEOTIDE SEQUENCE</scope>
    <source>
        <strain evidence="4">Niue_2</strain>
        <tissue evidence="4">Leaf</tissue>
    </source>
</reference>
<evidence type="ECO:0000313" key="5">
    <source>
        <dbReference type="Proteomes" id="UP000652761"/>
    </source>
</evidence>
<feature type="compositionally biased region" description="Low complexity" evidence="1">
    <location>
        <begin position="1006"/>
        <end position="1016"/>
    </location>
</feature>
<name>A0A843TP81_COLES</name>
<dbReference type="Pfam" id="PF10536">
    <property type="entry name" value="PMD"/>
    <property type="match status" value="1"/>
</dbReference>
<feature type="region of interest" description="Disordered" evidence="1">
    <location>
        <begin position="575"/>
        <end position="611"/>
    </location>
</feature>
<feature type="compositionally biased region" description="Low complexity" evidence="1">
    <location>
        <begin position="663"/>
        <end position="675"/>
    </location>
</feature>
<feature type="region of interest" description="Disordered" evidence="1">
    <location>
        <begin position="1002"/>
        <end position="1060"/>
    </location>
</feature>
<feature type="region of interest" description="Disordered" evidence="1">
    <location>
        <begin position="1282"/>
        <end position="1314"/>
    </location>
</feature>
<dbReference type="PANTHER" id="PTHR33223">
    <property type="entry name" value="CCHC-TYPE DOMAIN-CONTAINING PROTEIN"/>
    <property type="match status" value="1"/>
</dbReference>
<sequence length="1641" mass="183292">MGFRHLLAVGPFHVDVPYLEALRERWDEDCKAFIMPWGYMIPTLEDVAYLTGLLVQGEPVVGQEKRDYYDDMVELLGPEFVAGRRRLIRSILLGSLLEEVGLRGGRRGALETLEEFGADMNCKFMLLLRDLEQAGRYAWGAAMLGHLFSLLPSSSRRSQSTGGFIPFLQIWGYTCFPMGCGVQTEGSQAMVSLMARWEVAPDPRVTDRRVEDVRAGLDLYPQDQVVLTPYVTSRAFRIHADHVCVGCVGRCEANDLLQFSWSWRPGVAVDLLASSFQQVPKSGWTIVECVAFLNCARKHRGVVQFSWELAEEISEMADRRDWGGGGDDPEESTQRMIERIWESLTDIRARMDQQVPVPPVAVPPGDGEAIPVAPVPPRVEVPFAAPVPLPPPVLIAEEPVMQVEKFLRLQPPTYSGGPNPDTTEHWVHEIERVFATMRCPAADRVVLAAYQLRGFALEWWRLKMQTTFAGRTEEAITWSEFLDVFNDTFFPIQVQQVKREQFRTLQQGNSSILEYQMRFMALSRYAPYVVSDNNMMVEYFIRGLRVELQDAIVPLMCKTVEEAAQRAATLERSIRTRQVGESGSDTQAKIHERLSSSGQLEDGKEVPSIISRTEENATVRGSVRGCYRVALALGVALPDPLSHEPIPNSAQSKAHQGDEGARSRSIPSPSSSNEAAELERLLLEMGSDQARELLSTFALRSSSRMGPTGPHYPAHSRSPHVVTLGSGHPSVQPTSLQPAHYAQSDPDLDSRLRSHSQAGPRYPQSTSAQDFQSEFESMKRELSHLRRQLNPKPSFNDTLPDFHGLRIPPLSQLPVYRKYSGAGDPYIHLKEFLYDSVSYQHDRRLLAYLFRRSLDGPTLEWFYSLPPDEVVNFEVVKVRFVQQYQDRAGPEYSMADLVAEKMKPDEDFATYVDRWRQMSAHVQMHIPEEEKIKLIIANATPMYRHILAMNNITSMQQLYSRARFVKTQLFDSPMPSMFEAQQPNSSFQGPTYEGVQTPAQVDTIHHPTPTHSTNHHAPPPSYSQLAPLPQEQPPRPCHRTTPSNTHPSQHPLGPKRAHYHPLPESLSDVFMALMSINALQLPPEKPSWDMTVDRSEYCPYHRHPGHTVANCCEFRDVIYSLEHKIDWAEMHRLIQHCQDKSKVQGQGQQSFPPQAAEQPPKQPAAQRRQPTQASRQSSSPPVQGQRHLFTYPPSAPPTPSQPQQPPPPTLAQAITTTPTVSHPDDKLLARPIVSVRCQSSPPMPQTTNPSTPANPPSLPLAIISTPLPFAPEQAITTPPRLEQAPLTSESEQEFPTPKSKAASASELEEELSPHKPILATTQSLHIKPSASDESTIVTIHPITTSQWSGCASPAACLEITSPMQDGPSKGSSVPVMCFNPYNYISHMPVYVLISGTFRKDELSSPHKSTVKKSSQALVPFRSKAGTVAITLLIGNATINAIITPRSVILHMAGQEKGFSTTIVLSHASAKAIMNQLSLKGQEVTLPKASKALLAMFQPDQGHIAMSLRALKVFPRVLCNLPQPVSRLAVLVPPITLPEASPLQLSRELVFIPDCQAKMPNLKLLDQQCLYDLWRSNQARSLRGFFIKVTSHRALFNLEVESRRLVACTQAKIHERLSSSGRLEDRKEVPSIISRTEENATV</sequence>
<feature type="compositionally biased region" description="Pro residues" evidence="1">
    <location>
        <begin position="1193"/>
        <end position="1209"/>
    </location>
</feature>
<evidence type="ECO:0000259" key="2">
    <source>
        <dbReference type="Pfam" id="PF03732"/>
    </source>
</evidence>
<evidence type="ECO:0008006" key="6">
    <source>
        <dbReference type="Google" id="ProtNLM"/>
    </source>
</evidence>
<accession>A0A843TP81</accession>
<dbReference type="PANTHER" id="PTHR33223:SF6">
    <property type="entry name" value="CCHC-TYPE DOMAIN-CONTAINING PROTEIN"/>
    <property type="match status" value="1"/>
</dbReference>
<feature type="region of interest" description="Disordered" evidence="1">
    <location>
        <begin position="975"/>
        <end position="994"/>
    </location>
</feature>
<gene>
    <name evidence="4" type="ORF">Taro_006629</name>
</gene>
<organism evidence="4 5">
    <name type="scientific">Colocasia esculenta</name>
    <name type="common">Wild taro</name>
    <name type="synonym">Arum esculentum</name>
    <dbReference type="NCBI Taxonomy" id="4460"/>
    <lineage>
        <taxon>Eukaryota</taxon>
        <taxon>Viridiplantae</taxon>
        <taxon>Streptophyta</taxon>
        <taxon>Embryophyta</taxon>
        <taxon>Tracheophyta</taxon>
        <taxon>Spermatophyta</taxon>
        <taxon>Magnoliopsida</taxon>
        <taxon>Liliopsida</taxon>
        <taxon>Araceae</taxon>
        <taxon>Aroideae</taxon>
        <taxon>Colocasieae</taxon>
        <taxon>Colocasia</taxon>
    </lineage>
</organism>
<evidence type="ECO:0000256" key="1">
    <source>
        <dbReference type="SAM" id="MobiDB-lite"/>
    </source>
</evidence>
<feature type="compositionally biased region" description="Polar residues" evidence="1">
    <location>
        <begin position="763"/>
        <end position="775"/>
    </location>
</feature>
<evidence type="ECO:0000259" key="3">
    <source>
        <dbReference type="Pfam" id="PF10536"/>
    </source>
</evidence>
<evidence type="ECO:0000313" key="4">
    <source>
        <dbReference type="EMBL" id="MQL74262.1"/>
    </source>
</evidence>
<dbReference type="Proteomes" id="UP000652761">
    <property type="component" value="Unassembled WGS sequence"/>
</dbReference>
<feature type="region of interest" description="Disordered" evidence="1">
    <location>
        <begin position="701"/>
        <end position="777"/>
    </location>
</feature>
<feature type="domain" description="Aminotransferase-like plant mobile" evidence="3">
    <location>
        <begin position="2"/>
        <end position="232"/>
    </location>
</feature>
<feature type="region of interest" description="Disordered" evidence="1">
    <location>
        <begin position="1139"/>
        <end position="1259"/>
    </location>
</feature>
<feature type="domain" description="Retrotransposon gag" evidence="2">
    <location>
        <begin position="447"/>
        <end position="545"/>
    </location>
</feature>
<feature type="compositionally biased region" description="Low complexity" evidence="1">
    <location>
        <begin position="1210"/>
        <end position="1219"/>
    </location>
</feature>
<proteinExistence type="predicted"/>
<keyword evidence="5" id="KW-1185">Reference proteome</keyword>